<protein>
    <submittedName>
        <fullName evidence="1">HAD-IA family hydrolase</fullName>
    </submittedName>
</protein>
<dbReference type="InterPro" id="IPR006439">
    <property type="entry name" value="HAD-SF_hydro_IA"/>
</dbReference>
<dbReference type="SFLD" id="SFLDG01129">
    <property type="entry name" value="C1.5:_HAD__Beta-PGM__Phosphata"/>
    <property type="match status" value="1"/>
</dbReference>
<reference evidence="2" key="1">
    <citation type="submission" date="2023-07" db="EMBL/GenBank/DDBJ databases">
        <title>Conexibacter stalactiti sp. nov., isolated from stalactites in a lava cave and emended description of the genus Conexibacter.</title>
        <authorList>
            <person name="Lee S.D."/>
        </authorList>
    </citation>
    <scope>NUCLEOTIDE SEQUENCE [LARGE SCALE GENOMIC DNA]</scope>
    <source>
        <strain evidence="2">KCTC 39840</strain>
    </source>
</reference>
<dbReference type="InterPro" id="IPR023198">
    <property type="entry name" value="PGP-like_dom2"/>
</dbReference>
<keyword evidence="1" id="KW-0378">Hydrolase</keyword>
<dbReference type="Gene3D" id="1.10.150.240">
    <property type="entry name" value="Putative phosphatase, domain 2"/>
    <property type="match status" value="1"/>
</dbReference>
<dbReference type="SUPFAM" id="SSF56784">
    <property type="entry name" value="HAD-like"/>
    <property type="match status" value="1"/>
</dbReference>
<dbReference type="InterPro" id="IPR051806">
    <property type="entry name" value="HAD-like_SPP"/>
</dbReference>
<dbReference type="SFLD" id="SFLDS00003">
    <property type="entry name" value="Haloacid_Dehalogenase"/>
    <property type="match status" value="1"/>
</dbReference>
<evidence type="ECO:0000313" key="1">
    <source>
        <dbReference type="EMBL" id="MDW5597241.1"/>
    </source>
</evidence>
<dbReference type="Pfam" id="PF00702">
    <property type="entry name" value="Hydrolase"/>
    <property type="match status" value="1"/>
</dbReference>
<dbReference type="Proteomes" id="UP001284601">
    <property type="component" value="Unassembled WGS sequence"/>
</dbReference>
<sequence>MTQPPSTHLVGDAPGAGGVAPHPATAFAGRSFDAILFDLDGTLIDSTASVERAWARWAAEEEIELSALRGSHGMPAAEIVARLLPTDRVAGAIARIMEYEETDTDGIVLRPGTAAALASLPAGRAAIVTSCTRPLLSARGGAAGLVEPAVAVTIDDVHRGKPDPAPFLLGAERLGVDPARCLVVEDAPAGLRAGRLAGCATLAVDGTHDLAGLDADAAVANLSLLRFVTGADGVTVAAAA</sequence>
<name>A0ABU4HV91_9ACTN</name>
<keyword evidence="2" id="KW-1185">Reference proteome</keyword>
<comment type="caution">
    <text evidence="1">The sequence shown here is derived from an EMBL/GenBank/DDBJ whole genome shotgun (WGS) entry which is preliminary data.</text>
</comment>
<organism evidence="1 2">
    <name type="scientific">Conexibacter stalactiti</name>
    <dbReference type="NCBI Taxonomy" id="1940611"/>
    <lineage>
        <taxon>Bacteria</taxon>
        <taxon>Bacillati</taxon>
        <taxon>Actinomycetota</taxon>
        <taxon>Thermoleophilia</taxon>
        <taxon>Solirubrobacterales</taxon>
        <taxon>Conexibacteraceae</taxon>
        <taxon>Conexibacter</taxon>
    </lineage>
</organism>
<proteinExistence type="predicted"/>
<gene>
    <name evidence="1" type="ORF">R7226_23035</name>
</gene>
<accession>A0ABU4HV91</accession>
<dbReference type="InterPro" id="IPR036412">
    <property type="entry name" value="HAD-like_sf"/>
</dbReference>
<dbReference type="NCBIfam" id="TIGR01549">
    <property type="entry name" value="HAD-SF-IA-v1"/>
    <property type="match status" value="1"/>
</dbReference>
<dbReference type="Gene3D" id="3.40.50.1000">
    <property type="entry name" value="HAD superfamily/HAD-like"/>
    <property type="match status" value="1"/>
</dbReference>
<dbReference type="EMBL" id="JAWSTH010000080">
    <property type="protein sequence ID" value="MDW5597241.1"/>
    <property type="molecule type" value="Genomic_DNA"/>
</dbReference>
<dbReference type="InterPro" id="IPR023214">
    <property type="entry name" value="HAD_sf"/>
</dbReference>
<dbReference type="PANTHER" id="PTHR43481:SF4">
    <property type="entry name" value="GLYCEROL-1-PHOSPHATE PHOSPHOHYDROLASE 1-RELATED"/>
    <property type="match status" value="1"/>
</dbReference>
<dbReference type="PANTHER" id="PTHR43481">
    <property type="entry name" value="FRUCTOSE-1-PHOSPHATE PHOSPHATASE"/>
    <property type="match status" value="1"/>
</dbReference>
<dbReference type="RefSeq" id="WP_318599705.1">
    <property type="nucleotide sequence ID" value="NZ_JAWSTH010000080.1"/>
</dbReference>
<dbReference type="NCBIfam" id="TIGR01509">
    <property type="entry name" value="HAD-SF-IA-v3"/>
    <property type="match status" value="1"/>
</dbReference>
<evidence type="ECO:0000313" key="2">
    <source>
        <dbReference type="Proteomes" id="UP001284601"/>
    </source>
</evidence>
<dbReference type="GO" id="GO:0016787">
    <property type="term" value="F:hydrolase activity"/>
    <property type="evidence" value="ECO:0007669"/>
    <property type="project" value="UniProtKB-KW"/>
</dbReference>